<dbReference type="AlphaFoldDB" id="A0A951QIV0"/>
<evidence type="ECO:0000313" key="2">
    <source>
        <dbReference type="Proteomes" id="UP000729701"/>
    </source>
</evidence>
<accession>A0A951QIV0</accession>
<gene>
    <name evidence="1" type="ORF">KME60_03230</name>
</gene>
<name>A0A951QIV0_9CYAN</name>
<reference evidence="1" key="2">
    <citation type="journal article" date="2022" name="Microbiol. Resour. Announc.">
        <title>Metagenome Sequencing to Explore Phylogenomics of Terrestrial Cyanobacteria.</title>
        <authorList>
            <person name="Ward R.D."/>
            <person name="Stajich J.E."/>
            <person name="Johansen J.R."/>
            <person name="Huntemann M."/>
            <person name="Clum A."/>
            <person name="Foster B."/>
            <person name="Foster B."/>
            <person name="Roux S."/>
            <person name="Palaniappan K."/>
            <person name="Varghese N."/>
            <person name="Mukherjee S."/>
            <person name="Reddy T.B.K."/>
            <person name="Daum C."/>
            <person name="Copeland A."/>
            <person name="Chen I.A."/>
            <person name="Ivanova N.N."/>
            <person name="Kyrpides N.C."/>
            <person name="Shapiro N."/>
            <person name="Eloe-Fadrosh E.A."/>
            <person name="Pietrasiak N."/>
        </authorList>
    </citation>
    <scope>NUCLEOTIDE SEQUENCE</scope>
    <source>
        <strain evidence="1">GSE-NOS-MK-12-04C</strain>
    </source>
</reference>
<organism evidence="1 2">
    <name type="scientific">Cyanomargarita calcarea GSE-NOS-MK-12-04C</name>
    <dbReference type="NCBI Taxonomy" id="2839659"/>
    <lineage>
        <taxon>Bacteria</taxon>
        <taxon>Bacillati</taxon>
        <taxon>Cyanobacteriota</taxon>
        <taxon>Cyanophyceae</taxon>
        <taxon>Nostocales</taxon>
        <taxon>Cyanomargaritaceae</taxon>
        <taxon>Cyanomargarita</taxon>
    </lineage>
</organism>
<comment type="caution">
    <text evidence="1">The sequence shown here is derived from an EMBL/GenBank/DDBJ whole genome shotgun (WGS) entry which is preliminary data.</text>
</comment>
<sequence>MTNELALWQAALNAIAIARACQNIYTPRTDNLDAWLAAEERLSADSR</sequence>
<proteinExistence type="predicted"/>
<reference evidence="1" key="1">
    <citation type="submission" date="2021-05" db="EMBL/GenBank/DDBJ databases">
        <authorList>
            <person name="Pietrasiak N."/>
            <person name="Ward R."/>
            <person name="Stajich J.E."/>
            <person name="Kurbessoian T."/>
        </authorList>
    </citation>
    <scope>NUCLEOTIDE SEQUENCE</scope>
    <source>
        <strain evidence="1">GSE-NOS-MK-12-04C</strain>
    </source>
</reference>
<dbReference type="Proteomes" id="UP000729701">
    <property type="component" value="Unassembled WGS sequence"/>
</dbReference>
<dbReference type="EMBL" id="JAHHGZ010000003">
    <property type="protein sequence ID" value="MBW4666468.1"/>
    <property type="molecule type" value="Genomic_DNA"/>
</dbReference>
<protein>
    <submittedName>
        <fullName evidence="1">Uncharacterized protein</fullName>
    </submittedName>
</protein>
<evidence type="ECO:0000313" key="1">
    <source>
        <dbReference type="EMBL" id="MBW4666468.1"/>
    </source>
</evidence>